<reference evidence="3" key="2">
    <citation type="journal article" date="2023" name="Microbiol Resour">
        <title>Decontamination and Annotation of the Draft Genome Sequence of the Oomycete Lagenidium giganteum ARSEF 373.</title>
        <authorList>
            <person name="Morgan W.R."/>
            <person name="Tartar A."/>
        </authorList>
    </citation>
    <scope>NUCLEOTIDE SEQUENCE</scope>
    <source>
        <strain evidence="3">ARSEF 373</strain>
    </source>
</reference>
<feature type="compositionally biased region" description="Basic and acidic residues" evidence="1">
    <location>
        <begin position="86"/>
        <end position="99"/>
    </location>
</feature>
<feature type="compositionally biased region" description="Low complexity" evidence="1">
    <location>
        <begin position="30"/>
        <end position="41"/>
    </location>
</feature>
<dbReference type="Gene3D" id="3.40.50.11500">
    <property type="match status" value="1"/>
</dbReference>
<gene>
    <name evidence="3" type="ORF">N0F65_012703</name>
</gene>
<sequence length="2395" mass="264964">MPLDAGVAPHLAPQRMTMPASFQRADDLVTPTSSTGTGASGSRRHLVAGGMVGSKPRTDHVVVGLAAPAEEELEDWSCDYEDNEAEDRHLQSQPRHERMSTASGGGRESTSSSKSGGRDDGSGLMAGRQRLSASFSRVSDTLRPTWRWKRQYSMDSGLGVDQREQLKHSRGTRQRKSSGDVSALEAPSLVASDNSLSMQPRSSSVGAGTLGDQLAELRSRLKLSSGLSSDLNVDDDDALDLDMLTASEGKLELRSLESGVDLGSVHVDKNADGEGGDDGDEDEEDEDWDVEFGFAEATDDEQTEAGARSSGGVDANRRRKENFNIFLPGALDLEELLADNDDDFLTTVRSKRARKQQEEPLFQKRRNNDTITQLASTGLSLDSSLHDNNSVGALRSSLTSSTSTTNVEYTLVDKYRLLDVASSTAYAVRIERYPKPSTTFSSLEKDAFEFPAMTENRFEEWLVHIVRSKCDHVSTKLRREREKLPKGRNQKNHQFQLISMPIGTPLVDGFFKQISMNRFFGDEKENRELIHVYFEKLATFGKGDDFGEGMLSEQDKEYVAAVSIEILQEAGRLYGPIQASTSGNGLSHNSSSSTSSNSSSSSKAMFWIRHFQASLRTCSDAFPTHRNVIALVELRYVCHHLTGLTNGELSYTWQICDQFPPFCPMEPIAGDSAPIIANEILEYYGALFVNVNTAMHSPAPSPSSVDPAVEEVQSVFAGASFGLPKDPVCLLALILCDIQHLYESKSSLCESSIPTIAELFDFEDDDIFSGRVMDPIPELQGESFPIHESALEDAIDHEVSPSSSRRTSSGGLGGWGSTSRLLSILKPCCSVRQTALHFYYDLISYTANPLVKAKCAVVMSGMNVAMAAAGAGNLRAAESLGYEALRLLESHTERRILYSDQQQPLLSCFNNDGLLSDLGREVLEVFGNVLIKNQKYRYGILCLEAAGTLYQFLNHGRNYEKLDRLLCSVTLQEDDVKRALPLHDKVARSTQKNGNVNEFVFLTQAVTSLWLREGNFARAEENLLAAFKFLREQSSVLPAYFSAAAAAAVAASRNYSASETTTASTSYSWSGTMMTTSSTNSSSLSGSYLSSRSTGEMDTSLNHDITLHLLLRDVYRATGRCVEGMQVLEFILHYSVRLPRGKRTMLRIMLAEDASKLRIFDLSRYMFLSLEQEANMYCEQYRDGFQSTGGSGSRSMNGMGSEMRYCFDMVFSMRYIVGRGKLYLRMGELRNAYAWLSLAHVKCDRESLQKQAQLHFMDGRILFELARQRQNHLELLKVQGITGVWPHSDADDFLKTFSSSLHGIDGPEKERFQQRMKDFLECSQNFDICVDRGIQAFWNAYDQYRALDDGLHQLKALLEIIRFHLAPIERAFFALGGNTDDDALLSCLGRCTEHSIDDHARRNTNHDSADGDMGDEEDAAEKARKTLLEVQKLIRRALSLGEQLGEPMLFVRSLCYASQTWVWLEKLASYKTDKHIKECAAFWEEAVKLLKAVFLRRVAFQYYADMNDSQAAANVTRLQYGTPVGTFSLVPILNFRESFILKLEESTLQLILVACHLQQFDRLPEYVDEMLLTHLDELLSARMCLSSISHQLRSFRAQHQQRHPVHVHAPPTPRSVTPSVISSDHGRSSSFTNSGVVTATSNSGGAPSKKKGHKKNQSMSSISELLTATGSTTPSFHDISSSFVGTSSKGSFISANTPTPRTGLASLGDRAGFGHRGSVLGGGALSPVTKYEPHSETPTVRSRGRSRSAPQPLQPKSPTSDSSGDPYQSRHGASRGYDDRDEASTTGAIGLYDFDEVQSEKLWWIFNTFRRTRENYMNGKLEMTAFRYQNLRCLRVLLDCFDPQQVAVLYCPESAVRANNNGSPQRKPAANPFGIFGFDVAHVNLHALIQEGNLVLSINHDISRIPQRYAQLRFKVFAVKDGDTTTWREHIPRPDWYLSHYDVIEADSGAPGAGILRTLRLFGAKPLLKLVASLLLENSVVVIGSSFPQIKEVTLCLLRLLQPFAWQHTAVPFLPITSWRFVFDTLVQYTQISTKTKPRPRKSLTMLPHEWRWGASSSASQAAAVDQDGAMEEPPFIIGLTAETWQICLSKLRELGHDARSISSLINVVDLDDLDSFSVAKTARNATSLPRKWRKQVLDRFAKVVKQRRKTQQKVGRRSSRQHSVSGSLSNLHLPSPVPITARSHDEHRRGSTSQWGTAVDASGLTAASFLGPNVTTGTESDDRLFYDGECYSTFLNGLAEIYGKMLSMCAERKKNKSKRSGKLSKKHEIKSWFSSSHECDAFVEKFETTDLYQHYESDRLNHRKFDDAQHHAFVQTGMLSISRASSVGSAVGSATHHGARLSSSNAAAGHTTSFSSMSGGVISCSSARAATSFGSVSSSSSLTGSGTHPAGIAM</sequence>
<organism evidence="3 4">
    <name type="scientific">Lagenidium giganteum</name>
    <dbReference type="NCBI Taxonomy" id="4803"/>
    <lineage>
        <taxon>Eukaryota</taxon>
        <taxon>Sar</taxon>
        <taxon>Stramenopiles</taxon>
        <taxon>Oomycota</taxon>
        <taxon>Peronosporomycetes</taxon>
        <taxon>Pythiales</taxon>
        <taxon>Pythiaceae</taxon>
    </lineage>
</organism>
<feature type="compositionally biased region" description="Low complexity" evidence="1">
    <location>
        <begin position="2375"/>
        <end position="2388"/>
    </location>
</feature>
<evidence type="ECO:0000259" key="2">
    <source>
        <dbReference type="Pfam" id="PF02141"/>
    </source>
</evidence>
<feature type="region of interest" description="Disordered" evidence="1">
    <location>
        <begin position="2375"/>
        <end position="2395"/>
    </location>
</feature>
<feature type="compositionally biased region" description="Acidic residues" evidence="1">
    <location>
        <begin position="274"/>
        <end position="286"/>
    </location>
</feature>
<dbReference type="PANTHER" id="PTHR15288">
    <property type="entry name" value="DENN DOMAIN-CONTAINING PROTEIN 2"/>
    <property type="match status" value="1"/>
</dbReference>
<reference evidence="3" key="1">
    <citation type="submission" date="2022-11" db="EMBL/GenBank/DDBJ databases">
        <authorList>
            <person name="Morgan W.R."/>
            <person name="Tartar A."/>
        </authorList>
    </citation>
    <scope>NUCLEOTIDE SEQUENCE</scope>
    <source>
        <strain evidence="3">ARSEF 373</strain>
    </source>
</reference>
<evidence type="ECO:0000313" key="3">
    <source>
        <dbReference type="EMBL" id="DAZ92473.1"/>
    </source>
</evidence>
<feature type="compositionally biased region" description="Acidic residues" evidence="1">
    <location>
        <begin position="69"/>
        <end position="85"/>
    </location>
</feature>
<dbReference type="PANTHER" id="PTHR15288:SF0">
    <property type="entry name" value="UDENN DOMAIN-CONTAINING PROTEIN"/>
    <property type="match status" value="1"/>
</dbReference>
<feature type="compositionally biased region" description="Basic residues" evidence="1">
    <location>
        <begin position="2147"/>
        <end position="2161"/>
    </location>
</feature>
<dbReference type="InterPro" id="IPR001194">
    <property type="entry name" value="cDENN_dom"/>
</dbReference>
<feature type="region of interest" description="Disordered" evidence="1">
    <location>
        <begin position="2147"/>
        <end position="2197"/>
    </location>
</feature>
<dbReference type="InterPro" id="IPR051942">
    <property type="entry name" value="DENN_domain_containing_2"/>
</dbReference>
<dbReference type="InterPro" id="IPR043153">
    <property type="entry name" value="DENN_C"/>
</dbReference>
<feature type="region of interest" description="Disordered" evidence="1">
    <location>
        <begin position="264"/>
        <end position="286"/>
    </location>
</feature>
<dbReference type="Proteomes" id="UP001146120">
    <property type="component" value="Unassembled WGS sequence"/>
</dbReference>
<feature type="compositionally biased region" description="Polar residues" evidence="1">
    <location>
        <begin position="1748"/>
        <end position="1766"/>
    </location>
</feature>
<dbReference type="EMBL" id="DAKRPA010000435">
    <property type="protein sequence ID" value="DAZ92473.1"/>
    <property type="molecule type" value="Genomic_DNA"/>
</dbReference>
<feature type="region of interest" description="Disordered" evidence="1">
    <location>
        <begin position="157"/>
        <end position="186"/>
    </location>
</feature>
<feature type="region of interest" description="Disordered" evidence="1">
    <location>
        <begin position="1599"/>
        <end position="1661"/>
    </location>
</feature>
<accession>A0AAV2YGH5</accession>
<evidence type="ECO:0000313" key="4">
    <source>
        <dbReference type="Proteomes" id="UP001146120"/>
    </source>
</evidence>
<name>A0AAV2YGH5_9STRA</name>
<feature type="region of interest" description="Disordered" evidence="1">
    <location>
        <begin position="1"/>
        <end position="139"/>
    </location>
</feature>
<feature type="region of interest" description="Disordered" evidence="1">
    <location>
        <begin position="295"/>
        <end position="314"/>
    </location>
</feature>
<feature type="compositionally biased region" description="Polar residues" evidence="1">
    <location>
        <begin position="1614"/>
        <end position="1645"/>
    </location>
</feature>
<dbReference type="Pfam" id="PF02141">
    <property type="entry name" value="DENN"/>
    <property type="match status" value="1"/>
</dbReference>
<feature type="region of interest" description="Disordered" evidence="1">
    <location>
        <begin position="1687"/>
        <end position="1782"/>
    </location>
</feature>
<comment type="caution">
    <text evidence="3">The sequence shown here is derived from an EMBL/GenBank/DDBJ whole genome shotgun (WGS) entry which is preliminary data.</text>
</comment>
<feature type="compositionally biased region" description="Polar residues" evidence="1">
    <location>
        <begin position="2162"/>
        <end position="2173"/>
    </location>
</feature>
<evidence type="ECO:0000256" key="1">
    <source>
        <dbReference type="SAM" id="MobiDB-lite"/>
    </source>
</evidence>
<keyword evidence="4" id="KW-1185">Reference proteome</keyword>
<protein>
    <recommendedName>
        <fullName evidence="2">cDENN domain-containing protein</fullName>
    </recommendedName>
</protein>
<feature type="domain" description="cDENN" evidence="2">
    <location>
        <begin position="1956"/>
        <end position="2016"/>
    </location>
</feature>
<proteinExistence type="predicted"/>